<proteinExistence type="inferred from homology"/>
<evidence type="ECO:0000259" key="5">
    <source>
        <dbReference type="Pfam" id="PF00171"/>
    </source>
</evidence>
<comment type="caution">
    <text evidence="6">The sequence shown here is derived from an EMBL/GenBank/DDBJ whole genome shotgun (WGS) entry which is preliminary data.</text>
</comment>
<accession>A0AAW0FWH7</accession>
<feature type="active site" evidence="3">
    <location>
        <position position="219"/>
    </location>
</feature>
<dbReference type="InterPro" id="IPR015590">
    <property type="entry name" value="Aldehyde_DH_dom"/>
</dbReference>
<feature type="domain" description="Aldehyde dehydrogenase" evidence="5">
    <location>
        <begin position="9"/>
        <end position="365"/>
    </location>
</feature>
<gene>
    <name evidence="6" type="ORF">QCA50_013281</name>
</gene>
<dbReference type="InterPro" id="IPR016163">
    <property type="entry name" value="Ald_DH_C"/>
</dbReference>
<comment type="similarity">
    <text evidence="1 4">Belongs to the aldehyde dehydrogenase family.</text>
</comment>
<dbReference type="EMBL" id="JASBNA010000030">
    <property type="protein sequence ID" value="KAK7683449.1"/>
    <property type="molecule type" value="Genomic_DNA"/>
</dbReference>
<dbReference type="PANTHER" id="PTHR43570">
    <property type="entry name" value="ALDEHYDE DEHYDROGENASE"/>
    <property type="match status" value="1"/>
</dbReference>
<keyword evidence="2 4" id="KW-0560">Oxidoreductase</keyword>
<name>A0AAW0FWH7_9APHY</name>
<evidence type="ECO:0000313" key="6">
    <source>
        <dbReference type="EMBL" id="KAK7683449.1"/>
    </source>
</evidence>
<dbReference type="Gene3D" id="3.40.309.10">
    <property type="entry name" value="Aldehyde Dehydrogenase, Chain A, domain 2"/>
    <property type="match status" value="1"/>
</dbReference>
<evidence type="ECO:0000256" key="4">
    <source>
        <dbReference type="RuleBase" id="RU003345"/>
    </source>
</evidence>
<dbReference type="InterPro" id="IPR016161">
    <property type="entry name" value="Ald_DH/histidinol_DH"/>
</dbReference>
<reference evidence="6 7" key="1">
    <citation type="submission" date="2022-09" db="EMBL/GenBank/DDBJ databases">
        <authorList>
            <person name="Palmer J.M."/>
        </authorList>
    </citation>
    <scope>NUCLEOTIDE SEQUENCE [LARGE SCALE GENOMIC DNA]</scope>
    <source>
        <strain evidence="6 7">DSM 7382</strain>
    </source>
</reference>
<evidence type="ECO:0000313" key="7">
    <source>
        <dbReference type="Proteomes" id="UP001385951"/>
    </source>
</evidence>
<dbReference type="InterPro" id="IPR012394">
    <property type="entry name" value="Aldehyde_DH_NAD(P)"/>
</dbReference>
<dbReference type="GO" id="GO:0004029">
    <property type="term" value="F:aldehyde dehydrogenase (NAD+) activity"/>
    <property type="evidence" value="ECO:0007669"/>
    <property type="project" value="TreeGrafter"/>
</dbReference>
<dbReference type="GO" id="GO:0006081">
    <property type="term" value="P:aldehyde metabolic process"/>
    <property type="evidence" value="ECO:0007669"/>
    <property type="project" value="InterPro"/>
</dbReference>
<organism evidence="6 7">
    <name type="scientific">Cerrena zonata</name>
    <dbReference type="NCBI Taxonomy" id="2478898"/>
    <lineage>
        <taxon>Eukaryota</taxon>
        <taxon>Fungi</taxon>
        <taxon>Dikarya</taxon>
        <taxon>Basidiomycota</taxon>
        <taxon>Agaricomycotina</taxon>
        <taxon>Agaricomycetes</taxon>
        <taxon>Polyporales</taxon>
        <taxon>Cerrenaceae</taxon>
        <taxon>Cerrena</taxon>
    </lineage>
</organism>
<dbReference type="Proteomes" id="UP001385951">
    <property type="component" value="Unassembled WGS sequence"/>
</dbReference>
<dbReference type="Gene3D" id="3.40.605.10">
    <property type="entry name" value="Aldehyde Dehydrogenase, Chain A, domain 1"/>
    <property type="match status" value="1"/>
</dbReference>
<dbReference type="GO" id="GO:0005737">
    <property type="term" value="C:cytoplasm"/>
    <property type="evidence" value="ECO:0007669"/>
    <property type="project" value="TreeGrafter"/>
</dbReference>
<dbReference type="PROSITE" id="PS00687">
    <property type="entry name" value="ALDEHYDE_DEHYDR_GLU"/>
    <property type="match status" value="1"/>
</dbReference>
<dbReference type="FunFam" id="3.40.605.10:FF:000004">
    <property type="entry name" value="Aldehyde dehydrogenase"/>
    <property type="match status" value="1"/>
</dbReference>
<dbReference type="PANTHER" id="PTHR43570:SF16">
    <property type="entry name" value="ALDEHYDE DEHYDROGENASE TYPE III, ISOFORM Q"/>
    <property type="match status" value="1"/>
</dbReference>
<dbReference type="InterPro" id="IPR016162">
    <property type="entry name" value="Ald_DH_N"/>
</dbReference>
<evidence type="ECO:0000256" key="2">
    <source>
        <dbReference type="ARBA" id="ARBA00023002"/>
    </source>
</evidence>
<evidence type="ECO:0000256" key="3">
    <source>
        <dbReference type="PROSITE-ProRule" id="PRU10007"/>
    </source>
</evidence>
<sequence>MSTELQYTPPSEVKSIYERLTATFKAGVTRPLAYRRKQLLQLGRMLQENHAAFEDAFYADYNKPRLEITAEDLAPPIPSIIRALEKLEEWARPEKPTVEAWRSTWDTTLHKVPKGVALIISPFNYPYILSFNPMVGAIAAGCPVVLKPSEANPNASALMTKLLPKYLDPNAYAVVNGGPEETTSLLEFRWDHIFFTGGTRVGQIVASAAAKHITPVTLELGGKSPVIIDPDCDIDLAAKRVLYGKLQNMGQLCASPDYVLLPRSVAPAFRESLAKWYKSFWPNGPLHETSQWGKIVNTAHHQRLKRLIEQSKGTIILGGEIPDDRRIAPTVITGITAEDSLMQEENFGPILPLIEVEGVDEAIEFVGQRYVSSSFF</sequence>
<dbReference type="SUPFAM" id="SSF53720">
    <property type="entry name" value="ALDH-like"/>
    <property type="match status" value="1"/>
</dbReference>
<keyword evidence="7" id="KW-1185">Reference proteome</keyword>
<dbReference type="InterPro" id="IPR029510">
    <property type="entry name" value="Ald_DH_CS_GLU"/>
</dbReference>
<protein>
    <recommendedName>
        <fullName evidence="5">Aldehyde dehydrogenase domain-containing protein</fullName>
    </recommendedName>
</protein>
<dbReference type="Pfam" id="PF00171">
    <property type="entry name" value="Aldedh"/>
    <property type="match status" value="1"/>
</dbReference>
<evidence type="ECO:0000256" key="1">
    <source>
        <dbReference type="ARBA" id="ARBA00009986"/>
    </source>
</evidence>
<dbReference type="AlphaFoldDB" id="A0AAW0FWH7"/>